<evidence type="ECO:0000256" key="4">
    <source>
        <dbReference type="ARBA" id="ARBA00022692"/>
    </source>
</evidence>
<feature type="transmembrane region" description="Helical" evidence="10">
    <location>
        <begin position="256"/>
        <end position="274"/>
    </location>
</feature>
<evidence type="ECO:0000256" key="6">
    <source>
        <dbReference type="ARBA" id="ARBA00022946"/>
    </source>
</evidence>
<name>A0AAV0API0_PHAPC</name>
<keyword evidence="12" id="KW-1185">Reference proteome</keyword>
<comment type="similarity">
    <text evidence="2">Belongs to the CorA metal ion transporter (MIT) (TC 1.A.35) family.</text>
</comment>
<comment type="subcellular location">
    <subcellularLocation>
        <location evidence="1">Membrane</location>
        <topology evidence="1">Multi-pass membrane protein</topology>
    </subcellularLocation>
</comment>
<keyword evidence="9 10" id="KW-0472">Membrane</keyword>
<gene>
    <name evidence="11" type="ORF">PPACK8108_LOCUS5666</name>
</gene>
<dbReference type="AlphaFoldDB" id="A0AAV0API0"/>
<evidence type="ECO:0000256" key="2">
    <source>
        <dbReference type="ARBA" id="ARBA00009765"/>
    </source>
</evidence>
<keyword evidence="6" id="KW-0809">Transit peptide</keyword>
<dbReference type="Proteomes" id="UP001153365">
    <property type="component" value="Unassembled WGS sequence"/>
</dbReference>
<sequence>MHFIVKKYFQFNIMDFQGLATSDTFVLFEEDQEAQEFNLSNQILKDNNFKTTNRNKFAAMFIQKILINKSNEINKESSLPISRNGSVSSSSSLEKENCYGRFYKPKECYKTMALSIILEIFTKSLEDELYYLRDSTSKLLNELHKKIEIMTFKKLLVFSHQLNAFSRKCWSTQCCIDRLSEEYENPFLNSMDSNESKEILRSQEKIDIENLLEFFSLERLMEEANNIMVYIKIMEEAVALTITSNQICLVGLDLKIAIITCGLTAGSVIAGILGMNLKNGIEDSRWAFVVLCAVIGSLVSFIITLGWCKLNRSLKQ</sequence>
<dbReference type="GO" id="GO:0045016">
    <property type="term" value="P:mitochondrial magnesium ion transmembrane transport"/>
    <property type="evidence" value="ECO:0007669"/>
    <property type="project" value="TreeGrafter"/>
</dbReference>
<dbReference type="PANTHER" id="PTHR13890">
    <property type="entry name" value="RNA SPLICING PROTEIN MRS2, MITOCHONDRIAL"/>
    <property type="match status" value="1"/>
</dbReference>
<evidence type="ECO:0000256" key="9">
    <source>
        <dbReference type="ARBA" id="ARBA00023136"/>
    </source>
</evidence>
<dbReference type="InterPro" id="IPR039204">
    <property type="entry name" value="MRS2-like"/>
</dbReference>
<keyword evidence="3" id="KW-0813">Transport</keyword>
<dbReference type="Pfam" id="PF22099">
    <property type="entry name" value="MRS2-like"/>
    <property type="match status" value="1"/>
</dbReference>
<evidence type="ECO:0000256" key="7">
    <source>
        <dbReference type="ARBA" id="ARBA00022989"/>
    </source>
</evidence>
<dbReference type="Gene3D" id="1.20.58.340">
    <property type="entry name" value="Magnesium transport protein CorA, transmembrane region"/>
    <property type="match status" value="2"/>
</dbReference>
<evidence type="ECO:0000256" key="1">
    <source>
        <dbReference type="ARBA" id="ARBA00004141"/>
    </source>
</evidence>
<evidence type="ECO:0000256" key="10">
    <source>
        <dbReference type="SAM" id="Phobius"/>
    </source>
</evidence>
<organism evidence="11 12">
    <name type="scientific">Phakopsora pachyrhizi</name>
    <name type="common">Asian soybean rust disease fungus</name>
    <dbReference type="NCBI Taxonomy" id="170000"/>
    <lineage>
        <taxon>Eukaryota</taxon>
        <taxon>Fungi</taxon>
        <taxon>Dikarya</taxon>
        <taxon>Basidiomycota</taxon>
        <taxon>Pucciniomycotina</taxon>
        <taxon>Pucciniomycetes</taxon>
        <taxon>Pucciniales</taxon>
        <taxon>Phakopsoraceae</taxon>
        <taxon>Phakopsora</taxon>
    </lineage>
</organism>
<keyword evidence="8" id="KW-0406">Ion transport</keyword>
<evidence type="ECO:0000256" key="5">
    <source>
        <dbReference type="ARBA" id="ARBA00022842"/>
    </source>
</evidence>
<keyword evidence="4 10" id="KW-0812">Transmembrane</keyword>
<evidence type="ECO:0000313" key="11">
    <source>
        <dbReference type="EMBL" id="CAH7670919.1"/>
    </source>
</evidence>
<proteinExistence type="inferred from homology"/>
<keyword evidence="5" id="KW-0460">Magnesium</keyword>
<feature type="transmembrane region" description="Helical" evidence="10">
    <location>
        <begin position="286"/>
        <end position="308"/>
    </location>
</feature>
<dbReference type="PANTHER" id="PTHR13890:SF0">
    <property type="entry name" value="MAGNESIUM TRANSPORTER MRS2 HOMOLOG, MITOCHONDRIAL"/>
    <property type="match status" value="1"/>
</dbReference>
<keyword evidence="7 10" id="KW-1133">Transmembrane helix</keyword>
<evidence type="ECO:0000256" key="8">
    <source>
        <dbReference type="ARBA" id="ARBA00023065"/>
    </source>
</evidence>
<evidence type="ECO:0000256" key="3">
    <source>
        <dbReference type="ARBA" id="ARBA00022448"/>
    </source>
</evidence>
<comment type="caution">
    <text evidence="11">The sequence shown here is derived from an EMBL/GenBank/DDBJ whole genome shotgun (WGS) entry which is preliminary data.</text>
</comment>
<protein>
    <submittedName>
        <fullName evidence="11">Expressed protein</fullName>
    </submittedName>
</protein>
<dbReference type="EMBL" id="CALTRL010001089">
    <property type="protein sequence ID" value="CAH7670919.1"/>
    <property type="molecule type" value="Genomic_DNA"/>
</dbReference>
<evidence type="ECO:0000313" key="12">
    <source>
        <dbReference type="Proteomes" id="UP001153365"/>
    </source>
</evidence>
<accession>A0AAV0API0</accession>
<dbReference type="GO" id="GO:0005743">
    <property type="term" value="C:mitochondrial inner membrane"/>
    <property type="evidence" value="ECO:0007669"/>
    <property type="project" value="TreeGrafter"/>
</dbReference>
<reference evidence="11" key="1">
    <citation type="submission" date="2022-06" db="EMBL/GenBank/DDBJ databases">
        <authorList>
            <consortium name="SYNGENTA / RWTH Aachen University"/>
        </authorList>
    </citation>
    <scope>NUCLEOTIDE SEQUENCE</scope>
</reference>
<dbReference type="GO" id="GO:0015095">
    <property type="term" value="F:magnesium ion transmembrane transporter activity"/>
    <property type="evidence" value="ECO:0007669"/>
    <property type="project" value="TreeGrafter"/>
</dbReference>